<sequence>MVSQHVFDLCQARDTVSSVLATDPSQPPGDIVKKLYGHHEHGLHHGLTSKEDKTSANDTGENALQCGRWGPTNPSPLFLQAFADSLRCLDRDPMAGVVSPPLMGSHGTIPLTVIAPLADVIRHCSNLIVRAQKEVFYITCSWAPSVAQSLLKDALIELSRRAGKRGERVVVKIMFDKPGPSNAVTPHQPVKVKTYTSKSVGLPSPEEIPNIDLEVVSLHRLVLGTLHAKFCLVDRKIAAVMSNNTEDNDNLEMMVHVEGPIVNSIYDTALITWQNTLHPVLPSLGPSGAGSDSSLSKEDSSNTRGGELPIEDPLTATQNDGSALPEHMPGSPHYDEDIQGEIRRMQSCYSMKQGESRLQAANRHLNIAVHRPIDSTGPEIEEGEEMTPYIPSSIDSKPVPMALVSRPPYGAIDSKSIHVPQNEAWLSLIRNAKHSIFIQTPDLNAAPLVPALVEALKRGVEVTYYVCFGYNDPGEMIPGQGGTNDQISQSLTASLPKNGPEPRSCHIKLLIVDDSVGIQGSGNQDTQSWFHSQEINLMVDSTEICRKWREGIDRNQNTRRFGKVAEDGIWRDAKGNPGKGYMGVPTAGGTEILLGDVIISDCIVEYDLARQYPDQRRPVNTLGYRHNQEVQGFLNMLQINSLEHYTHTYLNDPPSSRRNIPPTAKPTYLGFRKDKLFESNHRHKHHTQGHCSICDSCSSDADAVCEKSENLDCETLGCYERKHRNCPAKPGNTNPRVHFGKFASGDVVMKSGKHRDELANSLGAIAFEMEGAGVCRTIPCVIIKAVCDYADSHKNKEWQGYAAAAAAACMKAFLKDWRPSVGMMSQVLTLLHSDPRIILKDAASTEMMQSLFVVDPPATRKEIEMAKGPLLSSTGSWIYSDDETKLSSQKPTTAHSVFSNWWTDNVSHVLWIRGDPGKGKTMLAISLIDELERRLGTQEKSNTRQPSLAYFFCAYDDEVKRDASYIVRSLLWQLLSQRPDLTLSFRRIYDTQAKDYLFTKSPAALSSLLHALDQIVNESGSTSYFVVDALDECSTESRDILLKYLEGLNNPNKTGKRGISKWVLTSRNNVEISSDMSSISLETNAGHVESTIAEYVEYKVQKLASSKQYPDDITDTVKKTLLEKASGSFLWIALIYEELRLVKTINIPTVLRVIPAGLPQLYNRMLGQILDNQHTPEDVPHAISILRTITMATRPLSLQELAVAANLPKACWDNDQCIREYISLCGSFVNLNHVSDYASLIHPSVRDYLLPKRCLRASSCWTSPVKLYCQEPKICRCPAKCLKPEMYPQAENHPIYDIIGSDRWFPVEEGITHTAIAEQCVNYLRTEVLKQASRRAPPRRKGDESSDSNLWRPPLAKYAVTSWVIHGRKASDDIERVVRKIPNLERFLTQWLAAIWALYQHEDIPFNGRLPNARNMTPICIGAYIGIPKLVEVVVENGADVNEKDGSGFAPLYYAADGGHERVLRSLLEKGADINAQSDNGTTALFVAVEGGHERILELLLKSKPKADHTITRGTLRQTPLHVAVDKLAHGMVELLLEHDADPDVKDLHGCTPLHIAAAGGIQAMQDMMRLPEGGCCAGSSSAMSFGGSKHIKIKAEDQAENRSYVDMVELLIDHGANVSARDRNSHTPLHLAVDGGYEYIAQVLIDYEAEINAVDKDGWTPLQWSVERDLVNMTTLLLENGANPDKVDKYGRTALHWAVFKENMAIVKILLEHKAQPNILDIYSGATPLHLALYGEDKDMVLLLLKHGANPNAQPEIRTSFAKEIKAKYKKTPYPYGRSTVKNYILTSKSTSKVCEGKSAGIPLQWGNEEMRTILLENGADPNIQENEFGLSLLFRAAASGEHDLVQLLLDKYHPPLTARNALQQTVLHYAGTSTIAEMLVDAGADINAADVNGRTALHSAATFGYHDMVQRLLARGADPTLMDGDGMNSLQLAEWMEADQLKRLFERWYKRQFPTARNHTELRMRINEEIQDETMEAVLFYFRPVKEELALYMYSMAWEKSMTKGI</sequence>
<dbReference type="Pfam" id="PF13091">
    <property type="entry name" value="PLDc_2"/>
    <property type="match status" value="1"/>
</dbReference>
<dbReference type="PANTHER" id="PTHR24198">
    <property type="entry name" value="ANKYRIN REPEAT AND PROTEIN KINASE DOMAIN-CONTAINING PROTEIN"/>
    <property type="match status" value="1"/>
</dbReference>
<dbReference type="PROSITE" id="PS50088">
    <property type="entry name" value="ANK_REPEAT"/>
    <property type="match status" value="8"/>
</dbReference>
<evidence type="ECO:0000256" key="2">
    <source>
        <dbReference type="ARBA" id="ARBA00023043"/>
    </source>
</evidence>
<dbReference type="Pfam" id="PF13857">
    <property type="entry name" value="Ank_5"/>
    <property type="match status" value="2"/>
</dbReference>
<feature type="repeat" description="ANK" evidence="3">
    <location>
        <begin position="1894"/>
        <end position="1926"/>
    </location>
</feature>
<dbReference type="SUPFAM" id="SSF56024">
    <property type="entry name" value="Phospholipase D/nuclease"/>
    <property type="match status" value="2"/>
</dbReference>
<dbReference type="PRINTS" id="PR01415">
    <property type="entry name" value="ANKYRIN"/>
</dbReference>
<evidence type="ECO:0000259" key="6">
    <source>
        <dbReference type="PROSITE" id="PS50837"/>
    </source>
</evidence>
<dbReference type="EMBL" id="JAGPUO010000015">
    <property type="protein sequence ID" value="KAG5658007.1"/>
    <property type="molecule type" value="Genomic_DNA"/>
</dbReference>
<feature type="repeat" description="ANK" evidence="3">
    <location>
        <begin position="1447"/>
        <end position="1479"/>
    </location>
</feature>
<dbReference type="PROSITE" id="PS50035">
    <property type="entry name" value="PLD"/>
    <property type="match status" value="1"/>
</dbReference>
<dbReference type="SMART" id="SM00248">
    <property type="entry name" value="ANK"/>
    <property type="match status" value="13"/>
</dbReference>
<feature type="region of interest" description="Disordered" evidence="4">
    <location>
        <begin position="480"/>
        <end position="499"/>
    </location>
</feature>
<dbReference type="PANTHER" id="PTHR24198:SF194">
    <property type="entry name" value="INVERSIN-A"/>
    <property type="match status" value="1"/>
</dbReference>
<dbReference type="PROSITE" id="PS50297">
    <property type="entry name" value="ANK_REP_REGION"/>
    <property type="match status" value="7"/>
</dbReference>
<dbReference type="InterPro" id="IPR035994">
    <property type="entry name" value="Nucleoside_phosphorylase_sf"/>
</dbReference>
<feature type="repeat" description="ANK" evidence="3">
    <location>
        <begin position="1691"/>
        <end position="1723"/>
    </location>
</feature>
<dbReference type="Gene3D" id="3.40.50.1580">
    <property type="entry name" value="Nucleoside phosphorylase domain"/>
    <property type="match status" value="1"/>
</dbReference>
<feature type="repeat" description="ANK" evidence="3">
    <location>
        <begin position="1625"/>
        <end position="1657"/>
    </location>
</feature>
<dbReference type="Pfam" id="PF12796">
    <property type="entry name" value="Ank_2"/>
    <property type="match status" value="3"/>
</dbReference>
<dbReference type="Pfam" id="PF24883">
    <property type="entry name" value="NPHP3_N"/>
    <property type="match status" value="1"/>
</dbReference>
<dbReference type="InterPro" id="IPR056884">
    <property type="entry name" value="NPHP3-like_N"/>
</dbReference>
<dbReference type="GO" id="GO:0003824">
    <property type="term" value="F:catalytic activity"/>
    <property type="evidence" value="ECO:0007669"/>
    <property type="project" value="InterPro"/>
</dbReference>
<dbReference type="InterPro" id="IPR027417">
    <property type="entry name" value="P-loop_NTPase"/>
</dbReference>
<dbReference type="InterPro" id="IPR001736">
    <property type="entry name" value="PLipase_D/transphosphatidylase"/>
</dbReference>
<dbReference type="InterPro" id="IPR036770">
    <property type="entry name" value="Ankyrin_rpt-contain_sf"/>
</dbReference>
<dbReference type="CDD" id="cd00138">
    <property type="entry name" value="PLDc_SF"/>
    <property type="match status" value="1"/>
</dbReference>
<keyword evidence="2 3" id="KW-0040">ANK repeat</keyword>
<dbReference type="Proteomes" id="UP000782241">
    <property type="component" value="Unassembled WGS sequence"/>
</dbReference>
<feature type="domain" description="NACHT" evidence="6">
    <location>
        <begin position="908"/>
        <end position="1069"/>
    </location>
</feature>
<dbReference type="InterPro" id="IPR025202">
    <property type="entry name" value="PLD-like_dom"/>
</dbReference>
<comment type="caution">
    <text evidence="7">The sequence shown here is derived from an EMBL/GenBank/DDBJ whole genome shotgun (WGS) entry which is preliminary data.</text>
</comment>
<evidence type="ECO:0000259" key="5">
    <source>
        <dbReference type="PROSITE" id="PS50035"/>
    </source>
</evidence>
<feature type="repeat" description="ANK" evidence="3">
    <location>
        <begin position="1658"/>
        <end position="1690"/>
    </location>
</feature>
<name>A0A9P7GVX9_9HYPO</name>
<feature type="compositionally biased region" description="Polar residues" evidence="4">
    <location>
        <begin position="483"/>
        <end position="495"/>
    </location>
</feature>
<dbReference type="InterPro" id="IPR000845">
    <property type="entry name" value="Nucleoside_phosphorylase_d"/>
</dbReference>
<dbReference type="SUPFAM" id="SSF48403">
    <property type="entry name" value="Ankyrin repeat"/>
    <property type="match status" value="2"/>
</dbReference>
<dbReference type="SUPFAM" id="SSF53167">
    <property type="entry name" value="Purine and uridine phosphorylases"/>
    <property type="match status" value="1"/>
</dbReference>
<dbReference type="SUPFAM" id="SSF52540">
    <property type="entry name" value="P-loop containing nucleoside triphosphate hydrolases"/>
    <property type="match status" value="1"/>
</dbReference>
<protein>
    <submittedName>
        <fullName evidence="7">Uncharacterized protein</fullName>
    </submittedName>
</protein>
<evidence type="ECO:0000256" key="3">
    <source>
        <dbReference type="PROSITE-ProRule" id="PRU00023"/>
    </source>
</evidence>
<dbReference type="InterPro" id="IPR002110">
    <property type="entry name" value="Ankyrin_rpt"/>
</dbReference>
<gene>
    <name evidence="7" type="ORF">KAF25_006958</name>
</gene>
<dbReference type="PROSITE" id="PS50837">
    <property type="entry name" value="NACHT"/>
    <property type="match status" value="1"/>
</dbReference>
<dbReference type="Gene3D" id="3.40.50.300">
    <property type="entry name" value="P-loop containing nucleotide triphosphate hydrolases"/>
    <property type="match status" value="1"/>
</dbReference>
<evidence type="ECO:0000256" key="1">
    <source>
        <dbReference type="ARBA" id="ARBA00022737"/>
    </source>
</evidence>
<dbReference type="Gene3D" id="3.30.870.10">
    <property type="entry name" value="Endonuclease Chain A"/>
    <property type="match status" value="2"/>
</dbReference>
<dbReference type="InterPro" id="IPR007111">
    <property type="entry name" value="NACHT_NTPase"/>
</dbReference>
<reference evidence="7" key="1">
    <citation type="submission" date="2021-04" db="EMBL/GenBank/DDBJ databases">
        <title>Draft genome of Fusarium avenaceum strain F156N33, isolated from an atmospheric sample in Virginia.</title>
        <authorList>
            <person name="Yang S."/>
            <person name="Vinatzer B.A."/>
            <person name="Coleman J."/>
        </authorList>
    </citation>
    <scope>NUCLEOTIDE SEQUENCE</scope>
    <source>
        <strain evidence="7">F156N33</strain>
    </source>
</reference>
<evidence type="ECO:0000313" key="8">
    <source>
        <dbReference type="Proteomes" id="UP000782241"/>
    </source>
</evidence>
<feature type="repeat" description="ANK" evidence="3">
    <location>
        <begin position="1414"/>
        <end position="1446"/>
    </location>
</feature>
<feature type="repeat" description="ANK" evidence="3">
    <location>
        <begin position="1516"/>
        <end position="1548"/>
    </location>
</feature>
<dbReference type="GO" id="GO:0009116">
    <property type="term" value="P:nucleoside metabolic process"/>
    <property type="evidence" value="ECO:0007669"/>
    <property type="project" value="InterPro"/>
</dbReference>
<dbReference type="Gene3D" id="1.25.40.20">
    <property type="entry name" value="Ankyrin repeat-containing domain"/>
    <property type="match status" value="4"/>
</dbReference>
<keyword evidence="8" id="KW-1185">Reference proteome</keyword>
<feature type="domain" description="PLD phosphodiesterase" evidence="5">
    <location>
        <begin position="506"/>
        <end position="528"/>
    </location>
</feature>
<proteinExistence type="predicted"/>
<feature type="repeat" description="ANK" evidence="3">
    <location>
        <begin position="1725"/>
        <end position="1757"/>
    </location>
</feature>
<dbReference type="Pfam" id="PF01048">
    <property type="entry name" value="PNP_UDP_1"/>
    <property type="match status" value="1"/>
</dbReference>
<feature type="region of interest" description="Disordered" evidence="4">
    <location>
        <begin position="284"/>
        <end position="336"/>
    </location>
</feature>
<evidence type="ECO:0000256" key="4">
    <source>
        <dbReference type="SAM" id="MobiDB-lite"/>
    </source>
</evidence>
<organism evidence="7 8">
    <name type="scientific">Fusarium avenaceum</name>
    <dbReference type="NCBI Taxonomy" id="40199"/>
    <lineage>
        <taxon>Eukaryota</taxon>
        <taxon>Fungi</taxon>
        <taxon>Dikarya</taxon>
        <taxon>Ascomycota</taxon>
        <taxon>Pezizomycotina</taxon>
        <taxon>Sordariomycetes</taxon>
        <taxon>Hypocreomycetidae</taxon>
        <taxon>Hypocreales</taxon>
        <taxon>Nectriaceae</taxon>
        <taxon>Fusarium</taxon>
        <taxon>Fusarium tricinctum species complex</taxon>
    </lineage>
</organism>
<keyword evidence="1" id="KW-0677">Repeat</keyword>
<evidence type="ECO:0000313" key="7">
    <source>
        <dbReference type="EMBL" id="KAG5658007.1"/>
    </source>
</evidence>
<accession>A0A9P7GVX9</accession>